<protein>
    <submittedName>
        <fullName evidence="2">Uncharacterized protein</fullName>
    </submittedName>
</protein>
<feature type="region of interest" description="Disordered" evidence="1">
    <location>
        <begin position="19"/>
        <end position="39"/>
    </location>
</feature>
<dbReference type="AlphaFoldDB" id="A0AAV5TY87"/>
<dbReference type="Proteomes" id="UP001432027">
    <property type="component" value="Unassembled WGS sequence"/>
</dbReference>
<evidence type="ECO:0000313" key="2">
    <source>
        <dbReference type="EMBL" id="GMS99199.1"/>
    </source>
</evidence>
<feature type="compositionally biased region" description="Basic and acidic residues" evidence="1">
    <location>
        <begin position="19"/>
        <end position="33"/>
    </location>
</feature>
<sequence>LIRRTIGLHSRCKVHRVSEQTVARRSDSDDTGRDGTTMETDADSHLQIFDALDLVRVGFLSDLQCDICNLEYVSAIVFVGNSRGDHVRFSCRFHLVCIVSLDDFIETIEDVVQKGDCL</sequence>
<accession>A0AAV5TY87</accession>
<gene>
    <name evidence="2" type="ORF">PENTCL1PPCAC_21374</name>
</gene>
<feature type="non-terminal residue" evidence="2">
    <location>
        <position position="118"/>
    </location>
</feature>
<evidence type="ECO:0000313" key="3">
    <source>
        <dbReference type="Proteomes" id="UP001432027"/>
    </source>
</evidence>
<proteinExistence type="predicted"/>
<organism evidence="2 3">
    <name type="scientific">Pristionchus entomophagus</name>
    <dbReference type="NCBI Taxonomy" id="358040"/>
    <lineage>
        <taxon>Eukaryota</taxon>
        <taxon>Metazoa</taxon>
        <taxon>Ecdysozoa</taxon>
        <taxon>Nematoda</taxon>
        <taxon>Chromadorea</taxon>
        <taxon>Rhabditida</taxon>
        <taxon>Rhabditina</taxon>
        <taxon>Diplogasteromorpha</taxon>
        <taxon>Diplogasteroidea</taxon>
        <taxon>Neodiplogasteridae</taxon>
        <taxon>Pristionchus</taxon>
    </lineage>
</organism>
<name>A0AAV5TY87_9BILA</name>
<evidence type="ECO:0000256" key="1">
    <source>
        <dbReference type="SAM" id="MobiDB-lite"/>
    </source>
</evidence>
<reference evidence="2" key="1">
    <citation type="submission" date="2023-10" db="EMBL/GenBank/DDBJ databases">
        <title>Genome assembly of Pristionchus species.</title>
        <authorList>
            <person name="Yoshida K."/>
            <person name="Sommer R.J."/>
        </authorList>
    </citation>
    <scope>NUCLEOTIDE SEQUENCE</scope>
    <source>
        <strain evidence="2">RS0144</strain>
    </source>
</reference>
<comment type="caution">
    <text evidence="2">The sequence shown here is derived from an EMBL/GenBank/DDBJ whole genome shotgun (WGS) entry which is preliminary data.</text>
</comment>
<keyword evidence="3" id="KW-1185">Reference proteome</keyword>
<feature type="non-terminal residue" evidence="2">
    <location>
        <position position="1"/>
    </location>
</feature>
<dbReference type="EMBL" id="BTSX01000005">
    <property type="protein sequence ID" value="GMS99199.1"/>
    <property type="molecule type" value="Genomic_DNA"/>
</dbReference>